<organism evidence="8 9">
    <name type="scientific">Gemmata palustris</name>
    <dbReference type="NCBI Taxonomy" id="2822762"/>
    <lineage>
        <taxon>Bacteria</taxon>
        <taxon>Pseudomonadati</taxon>
        <taxon>Planctomycetota</taxon>
        <taxon>Planctomycetia</taxon>
        <taxon>Gemmatales</taxon>
        <taxon>Gemmataceae</taxon>
        <taxon>Gemmata</taxon>
    </lineage>
</organism>
<reference evidence="8 9" key="1">
    <citation type="submission" date="2021-04" db="EMBL/GenBank/DDBJ databases">
        <authorList>
            <person name="Ivanova A."/>
        </authorList>
    </citation>
    <scope>NUCLEOTIDE SEQUENCE [LARGE SCALE GENOMIC DNA]</scope>
    <source>
        <strain evidence="8 9">G18</strain>
    </source>
</reference>
<keyword evidence="6" id="KW-1133">Transmembrane helix</keyword>
<feature type="binding site" evidence="5">
    <location>
        <position position="120"/>
    </location>
    <ligand>
        <name>ATP</name>
        <dbReference type="ChEBI" id="CHEBI:30616"/>
    </ligand>
</feature>
<dbReference type="InterPro" id="IPR017441">
    <property type="entry name" value="Protein_kinase_ATP_BS"/>
</dbReference>
<keyword evidence="2 5" id="KW-0547">Nucleotide-binding</keyword>
<dbReference type="SUPFAM" id="SSF56112">
    <property type="entry name" value="Protein kinase-like (PK-like)"/>
    <property type="match status" value="1"/>
</dbReference>
<accession>A0ABS5BK65</accession>
<dbReference type="RefSeq" id="WP_210652241.1">
    <property type="nucleotide sequence ID" value="NZ_JAGKQQ010000001.1"/>
</dbReference>
<feature type="transmembrane region" description="Helical" evidence="6">
    <location>
        <begin position="584"/>
        <end position="606"/>
    </location>
</feature>
<name>A0ABS5BK65_9BACT</name>
<dbReference type="EMBL" id="JAGKQQ010000001">
    <property type="protein sequence ID" value="MBP3954099.1"/>
    <property type="molecule type" value="Genomic_DNA"/>
</dbReference>
<evidence type="ECO:0000256" key="1">
    <source>
        <dbReference type="ARBA" id="ARBA00022679"/>
    </source>
</evidence>
<feature type="domain" description="Protein kinase" evidence="7">
    <location>
        <begin position="91"/>
        <end position="354"/>
    </location>
</feature>
<evidence type="ECO:0000313" key="9">
    <source>
        <dbReference type="Proteomes" id="UP000676565"/>
    </source>
</evidence>
<keyword evidence="9" id="KW-1185">Reference proteome</keyword>
<dbReference type="GO" id="GO:0016301">
    <property type="term" value="F:kinase activity"/>
    <property type="evidence" value="ECO:0007669"/>
    <property type="project" value="UniProtKB-KW"/>
</dbReference>
<protein>
    <submittedName>
        <fullName evidence="8">Protein kinase</fullName>
    </submittedName>
</protein>
<dbReference type="InterPro" id="IPR000719">
    <property type="entry name" value="Prot_kinase_dom"/>
</dbReference>
<evidence type="ECO:0000256" key="6">
    <source>
        <dbReference type="SAM" id="Phobius"/>
    </source>
</evidence>
<dbReference type="InterPro" id="IPR008271">
    <property type="entry name" value="Ser/Thr_kinase_AS"/>
</dbReference>
<dbReference type="PROSITE" id="PS00108">
    <property type="entry name" value="PROTEIN_KINASE_ST"/>
    <property type="match status" value="1"/>
</dbReference>
<keyword evidence="6" id="KW-0472">Membrane</keyword>
<evidence type="ECO:0000313" key="8">
    <source>
        <dbReference type="EMBL" id="MBP3954099.1"/>
    </source>
</evidence>
<evidence type="ECO:0000256" key="5">
    <source>
        <dbReference type="PROSITE-ProRule" id="PRU10141"/>
    </source>
</evidence>
<dbReference type="Gene3D" id="1.10.510.10">
    <property type="entry name" value="Transferase(Phosphotransferase) domain 1"/>
    <property type="match status" value="1"/>
</dbReference>
<dbReference type="Pfam" id="PF00069">
    <property type="entry name" value="Pkinase"/>
    <property type="match status" value="1"/>
</dbReference>
<dbReference type="Proteomes" id="UP000676565">
    <property type="component" value="Unassembled WGS sequence"/>
</dbReference>
<evidence type="ECO:0000259" key="7">
    <source>
        <dbReference type="PROSITE" id="PS50011"/>
    </source>
</evidence>
<dbReference type="CDD" id="cd14014">
    <property type="entry name" value="STKc_PknB_like"/>
    <property type="match status" value="1"/>
</dbReference>
<dbReference type="PANTHER" id="PTHR43289">
    <property type="entry name" value="MITOGEN-ACTIVATED PROTEIN KINASE KINASE KINASE 20-RELATED"/>
    <property type="match status" value="1"/>
</dbReference>
<dbReference type="Gene3D" id="3.30.200.20">
    <property type="entry name" value="Phosphorylase Kinase, domain 1"/>
    <property type="match status" value="1"/>
</dbReference>
<keyword evidence="1" id="KW-0808">Transferase</keyword>
<evidence type="ECO:0000256" key="4">
    <source>
        <dbReference type="ARBA" id="ARBA00022840"/>
    </source>
</evidence>
<proteinExistence type="predicted"/>
<dbReference type="PROSITE" id="PS50011">
    <property type="entry name" value="PROTEIN_KINASE_DOM"/>
    <property type="match status" value="1"/>
</dbReference>
<dbReference type="SMART" id="SM00220">
    <property type="entry name" value="S_TKc"/>
    <property type="match status" value="1"/>
</dbReference>
<sequence length="615" mass="67569">MSENDCPDRDAMTRFAVGDLGAHEFARVTAHVEHCSSCASALQALDAHTDPLVASLRHSSAEFSCVPVPRALLSAAQSAGTAPAPRRIGKFELLEELGSGSFGTVFRAIDTELGREVAIKILRAGRLAPAEDTERFLREARSAALLKHPGIVSLFEVGRTEDGVCYLVEELVRGLTLAERLRAGALDAGAAAKIVAAVAGALEVAHALGVVHRDIKPSNIILDAEGAPHVTDFGLAKRDTEEATTMTPEGEVLGTPAYMSPEQARGESHRVDARSDVYSLGVILYELLTGERPFRGNRRMLMLQVLQDEPRPPRRLNDKVPRDLETICLKAMAKSPGRRYSSAGELADDLRRYLAREPIRARPMGRIERAWRWCLRNPVPVGLLAGLSLGSAVGLWHLTRLNERLVRSTALEGAAQQAETLECLNDVYSEAVDRAMPRGKALVTHDYATRNDALPLPSTLTIDLGKTISERSESGMQVRLYSDYPWKFRKNGGPADDFEREALTRLRANPDDPVFRFEDYQGRPVLRYAIARRLRESCLGCHNKDTVNSPKLDWKVGDVRGVVEIIRPLDRDEARARAGLHETFILMGVVAGSFLAVTVMFVVTGWRRSVLGKVV</sequence>
<evidence type="ECO:0000256" key="2">
    <source>
        <dbReference type="ARBA" id="ARBA00022741"/>
    </source>
</evidence>
<dbReference type="InterPro" id="IPR021796">
    <property type="entry name" value="Tll0287-like_dom"/>
</dbReference>
<dbReference type="PANTHER" id="PTHR43289:SF6">
    <property type="entry name" value="SERINE_THREONINE-PROTEIN KINASE NEKL-3"/>
    <property type="match status" value="1"/>
</dbReference>
<keyword evidence="6" id="KW-0812">Transmembrane</keyword>
<evidence type="ECO:0000256" key="3">
    <source>
        <dbReference type="ARBA" id="ARBA00022777"/>
    </source>
</evidence>
<keyword evidence="3 8" id="KW-0418">Kinase</keyword>
<dbReference type="PROSITE" id="PS00107">
    <property type="entry name" value="PROTEIN_KINASE_ATP"/>
    <property type="match status" value="1"/>
</dbReference>
<gene>
    <name evidence="8" type="ORF">J8F10_02155</name>
</gene>
<keyword evidence="4 5" id="KW-0067">ATP-binding</keyword>
<dbReference type="Pfam" id="PF11845">
    <property type="entry name" value="Tll0287-like"/>
    <property type="match status" value="1"/>
</dbReference>
<comment type="caution">
    <text evidence="8">The sequence shown here is derived from an EMBL/GenBank/DDBJ whole genome shotgun (WGS) entry which is preliminary data.</text>
</comment>
<dbReference type="InterPro" id="IPR011009">
    <property type="entry name" value="Kinase-like_dom_sf"/>
</dbReference>